<dbReference type="GO" id="GO:0016747">
    <property type="term" value="F:acyltransferase activity, transferring groups other than amino-acyl groups"/>
    <property type="evidence" value="ECO:0007669"/>
    <property type="project" value="InterPro"/>
</dbReference>
<dbReference type="RefSeq" id="WP_057012379.1">
    <property type="nucleotide sequence ID" value="NZ_JYLH01000006.1"/>
</dbReference>
<dbReference type="AlphaFoldDB" id="A0A0R2YHR7"/>
<gene>
    <name evidence="4" type="ORF">TU73_12080</name>
</gene>
<evidence type="ECO:0000313" key="5">
    <source>
        <dbReference type="Proteomes" id="UP000051446"/>
    </source>
</evidence>
<keyword evidence="2" id="KW-0012">Acyltransferase</keyword>
<evidence type="ECO:0000256" key="1">
    <source>
        <dbReference type="ARBA" id="ARBA00022679"/>
    </source>
</evidence>
<dbReference type="EMBL" id="JYLH01000006">
    <property type="protein sequence ID" value="KRP45860.1"/>
    <property type="molecule type" value="Genomic_DNA"/>
</dbReference>
<accession>A0A0R2YHR7</accession>
<organism evidence="4 5">
    <name type="scientific">Pseudomonas libanensis</name>
    <dbReference type="NCBI Taxonomy" id="75588"/>
    <lineage>
        <taxon>Bacteria</taxon>
        <taxon>Pseudomonadati</taxon>
        <taxon>Pseudomonadota</taxon>
        <taxon>Gammaproteobacteria</taxon>
        <taxon>Pseudomonadales</taxon>
        <taxon>Pseudomonadaceae</taxon>
        <taxon>Pseudomonas</taxon>
    </lineage>
</organism>
<dbReference type="Gene3D" id="3.40.630.30">
    <property type="match status" value="1"/>
</dbReference>
<proteinExistence type="predicted"/>
<dbReference type="InterPro" id="IPR000182">
    <property type="entry name" value="GNAT_dom"/>
</dbReference>
<dbReference type="PROSITE" id="PS51186">
    <property type="entry name" value="GNAT"/>
    <property type="match status" value="1"/>
</dbReference>
<dbReference type="NCBIfam" id="NF007853">
    <property type="entry name" value="PRK10562.1"/>
    <property type="match status" value="1"/>
</dbReference>
<sequence>MIRDFQHTDLEPVLDIWLQASILAHHFIAPAFWHEQLDAMRDVYLPSAVTRVFEADGKVLGFSCVYEDTLAALFVAPAHQGSGVGTQLLADAMGSRSVLQLSVYSQNLPSLHFYKKHGFIVLNEQRDEHTGHLEKVMCWSADGAPGTFS</sequence>
<protein>
    <submittedName>
        <fullName evidence="4">GNAT family acetyltransferase</fullName>
    </submittedName>
</protein>
<feature type="domain" description="N-acetyltransferase" evidence="3">
    <location>
        <begin position="1"/>
        <end position="142"/>
    </location>
</feature>
<dbReference type="SUPFAM" id="SSF55729">
    <property type="entry name" value="Acyl-CoA N-acyltransferases (Nat)"/>
    <property type="match status" value="1"/>
</dbReference>
<dbReference type="PATRIC" id="fig|75588.4.peg.4825"/>
<dbReference type="PANTHER" id="PTHR43800:SF1">
    <property type="entry name" value="PEPTIDYL-LYSINE N-ACETYLTRANSFERASE YJAB"/>
    <property type="match status" value="1"/>
</dbReference>
<dbReference type="Pfam" id="PF13508">
    <property type="entry name" value="Acetyltransf_7"/>
    <property type="match status" value="1"/>
</dbReference>
<dbReference type="Proteomes" id="UP000051446">
    <property type="component" value="Unassembled WGS sequence"/>
</dbReference>
<evidence type="ECO:0000259" key="3">
    <source>
        <dbReference type="PROSITE" id="PS51186"/>
    </source>
</evidence>
<evidence type="ECO:0000313" key="4">
    <source>
        <dbReference type="EMBL" id="KRP45860.1"/>
    </source>
</evidence>
<evidence type="ECO:0000256" key="2">
    <source>
        <dbReference type="ARBA" id="ARBA00023315"/>
    </source>
</evidence>
<dbReference type="InterPro" id="IPR016181">
    <property type="entry name" value="Acyl_CoA_acyltransferase"/>
</dbReference>
<dbReference type="CDD" id="cd04301">
    <property type="entry name" value="NAT_SF"/>
    <property type="match status" value="1"/>
</dbReference>
<comment type="caution">
    <text evidence="4">The sequence shown here is derived from an EMBL/GenBank/DDBJ whole genome shotgun (WGS) entry which is preliminary data.</text>
</comment>
<dbReference type="PANTHER" id="PTHR43800">
    <property type="entry name" value="PEPTIDYL-LYSINE N-ACETYLTRANSFERASE YJAB"/>
    <property type="match status" value="1"/>
</dbReference>
<keyword evidence="1 4" id="KW-0808">Transferase</keyword>
<name>A0A0R2YHR7_9PSED</name>
<reference evidence="4 5" key="1">
    <citation type="submission" date="2015-02" db="EMBL/GenBank/DDBJ databases">
        <title>Pseudomonas helleri sp. nov. and Pseudomonas weihenstephanensis sp. nov., isolated from raw cows milk.</title>
        <authorList>
            <person name="von Neubeck M."/>
            <person name="Huptas C."/>
            <person name="Wenning M."/>
            <person name="Scherer S."/>
        </authorList>
    </citation>
    <scope>NUCLEOTIDE SEQUENCE [LARGE SCALE GENOMIC DNA]</scope>
    <source>
        <strain evidence="4 5">DSM 17149</strain>
    </source>
</reference>